<gene>
    <name evidence="2" type="ORF">CPEL01642_LOCUS10329</name>
</gene>
<dbReference type="PANTHER" id="PTHR36220:SF1">
    <property type="entry name" value="GAMMA TUBULIN COMPLEX COMPONENT C-TERMINAL DOMAIN-CONTAINING PROTEIN"/>
    <property type="match status" value="1"/>
</dbReference>
<evidence type="ECO:0000313" key="2">
    <source>
        <dbReference type="EMBL" id="CAD8606994.1"/>
    </source>
</evidence>
<dbReference type="EMBL" id="HBEY01021572">
    <property type="protein sequence ID" value="CAD8606994.1"/>
    <property type="molecule type" value="Transcribed_RNA"/>
</dbReference>
<organism evidence="2">
    <name type="scientific">Coccolithus braarudii</name>
    <dbReference type="NCBI Taxonomy" id="221442"/>
    <lineage>
        <taxon>Eukaryota</taxon>
        <taxon>Haptista</taxon>
        <taxon>Haptophyta</taxon>
        <taxon>Prymnesiophyceae</taxon>
        <taxon>Coccolithales</taxon>
        <taxon>Coccolithaceae</taxon>
        <taxon>Coccolithus</taxon>
    </lineage>
</organism>
<evidence type="ECO:0000256" key="1">
    <source>
        <dbReference type="ARBA" id="ARBA00022729"/>
    </source>
</evidence>
<dbReference type="Pfam" id="PF14312">
    <property type="entry name" value="FG-GAP_2"/>
    <property type="match status" value="1"/>
</dbReference>
<reference evidence="2" key="1">
    <citation type="submission" date="2021-01" db="EMBL/GenBank/DDBJ databases">
        <authorList>
            <person name="Corre E."/>
            <person name="Pelletier E."/>
            <person name="Niang G."/>
            <person name="Scheremetjew M."/>
            <person name="Finn R."/>
            <person name="Kale V."/>
            <person name="Holt S."/>
            <person name="Cochrane G."/>
            <person name="Meng A."/>
            <person name="Brown T."/>
            <person name="Cohen L."/>
        </authorList>
    </citation>
    <scope>NUCLEOTIDE SEQUENCE</scope>
    <source>
        <strain evidence="2">PLY182g</strain>
    </source>
</reference>
<dbReference type="PANTHER" id="PTHR36220">
    <property type="entry name" value="UNNAMED PRODUCT"/>
    <property type="match status" value="1"/>
</dbReference>
<protein>
    <submittedName>
        <fullName evidence="2">Uncharacterized protein</fullName>
    </submittedName>
</protein>
<name>A0A7S0Q3D2_9EUKA</name>
<sequence>MLAVGAYGEASCSRSISAYAHTGSGCGGSGAVYVFVRSTSSWTADGGSWELEAYIKAPNAGSDLGLTSAFGGGDSFGWSIGLTDAVLAVGASYEGSCENKVSSFATLDKYGCPRSGAVYLFTRSGTWWRFRAYLKAENAARGDMFGDSLALSESALVIGSPRESSCARGVMADTSTANEACAYAGAIYAFQLPPPPPPPVRLAFLERGHAR</sequence>
<accession>A0A7S0Q3D2</accession>
<dbReference type="InterPro" id="IPR028994">
    <property type="entry name" value="Integrin_alpha_N"/>
</dbReference>
<dbReference type="AlphaFoldDB" id="A0A7S0Q3D2"/>
<keyword evidence="1" id="KW-0732">Signal</keyword>
<dbReference type="Gene3D" id="2.130.10.130">
    <property type="entry name" value="Integrin alpha, N-terminal"/>
    <property type="match status" value="1"/>
</dbReference>
<dbReference type="InterPro" id="IPR013517">
    <property type="entry name" value="FG-GAP"/>
</dbReference>
<proteinExistence type="predicted"/>